<dbReference type="OrthoDB" id="188207at2759"/>
<evidence type="ECO:0000256" key="1">
    <source>
        <dbReference type="ARBA" id="ARBA00022729"/>
    </source>
</evidence>
<evidence type="ECO:0008006" key="8">
    <source>
        <dbReference type="Google" id="ProtNLM"/>
    </source>
</evidence>
<dbReference type="PANTHER" id="PTHR36220">
    <property type="entry name" value="UNNAMED PRODUCT"/>
    <property type="match status" value="1"/>
</dbReference>
<name>A0A8J2X719_9STRA</name>
<evidence type="ECO:0000256" key="4">
    <source>
        <dbReference type="PROSITE-ProRule" id="PRU00803"/>
    </source>
</evidence>
<feature type="repeat" description="FG-GAP" evidence="4">
    <location>
        <begin position="100"/>
        <end position="151"/>
    </location>
</feature>
<comment type="caution">
    <text evidence="6">The sequence shown here is derived from an EMBL/GenBank/DDBJ whole genome shotgun (WGS) entry which is preliminary data.</text>
</comment>
<dbReference type="Pfam" id="PF14312">
    <property type="entry name" value="FG-GAP_2"/>
    <property type="match status" value="6"/>
</dbReference>
<proteinExistence type="predicted"/>
<gene>
    <name evidence="6" type="ORF">PECAL_6P07550</name>
</gene>
<dbReference type="InterPro" id="IPR013519">
    <property type="entry name" value="Int_alpha_beta-p"/>
</dbReference>
<organism evidence="6 7">
    <name type="scientific">Pelagomonas calceolata</name>
    <dbReference type="NCBI Taxonomy" id="35677"/>
    <lineage>
        <taxon>Eukaryota</taxon>
        <taxon>Sar</taxon>
        <taxon>Stramenopiles</taxon>
        <taxon>Ochrophyta</taxon>
        <taxon>Pelagophyceae</taxon>
        <taxon>Pelagomonadales</taxon>
        <taxon>Pelagomonadaceae</taxon>
        <taxon>Pelagomonas</taxon>
    </lineage>
</organism>
<reference evidence="6" key="1">
    <citation type="submission" date="2021-11" db="EMBL/GenBank/DDBJ databases">
        <authorList>
            <consortium name="Genoscope - CEA"/>
            <person name="William W."/>
        </authorList>
    </citation>
    <scope>NUCLEOTIDE SEQUENCE</scope>
</reference>
<dbReference type="SUPFAM" id="SSF82171">
    <property type="entry name" value="DPP6 N-terminal domain-like"/>
    <property type="match status" value="1"/>
</dbReference>
<evidence type="ECO:0000313" key="6">
    <source>
        <dbReference type="EMBL" id="CAH0379153.1"/>
    </source>
</evidence>
<sequence>MRLWVLAALVGGAAPRDREGARPAGARRRRLSDSATFKLLATRTASDAAPLRNYGFAVGVDGDTIVSGAPGCDPALPGQESCPIIIGSVYVLRASDGEELFKLTAADGAAGNFFGESLAIDGDTVVVGARGDNNVTGAVYVFRASDGAQLAKLTASDGAAGDHFGHSVAIDGDTVVVGARGANTQTGAAYVFRTTDGWDTFAEVDKLTASDGSYEDLFGQSVAISGATVVVGASQSRKIPEGYCPSLDCSGAAYLFRTSDDGATYGQMAKLTATDAEGGDSFGWSVAFDSGTVVVGAHSDNDACTDNPLCNSGSAYVYSLSDAGLVYTKLTAPDAAADDYFGVSVAIDGETIVVGAYAKNFGTGAAYVYRTSDDGATHDHFAKLTSPGAMGDAFGISVAVDGTSVVVGAGQWLNLGSGSAYVYEENPQKTASSSQSAYNLTSDAARSLPAAATLLAAGAALAF</sequence>
<keyword evidence="7" id="KW-1185">Reference proteome</keyword>
<dbReference type="AlphaFoldDB" id="A0A8J2X719"/>
<dbReference type="Proteomes" id="UP000789595">
    <property type="component" value="Unassembled WGS sequence"/>
</dbReference>
<keyword evidence="2" id="KW-0677">Repeat</keyword>
<keyword evidence="3" id="KW-0325">Glycoprotein</keyword>
<evidence type="ECO:0000256" key="5">
    <source>
        <dbReference type="SAM" id="SignalP"/>
    </source>
</evidence>
<dbReference type="PROSITE" id="PS51470">
    <property type="entry name" value="FG_GAP"/>
    <property type="match status" value="2"/>
</dbReference>
<dbReference type="EMBL" id="CAKKNE010000006">
    <property type="protein sequence ID" value="CAH0379153.1"/>
    <property type="molecule type" value="Genomic_DNA"/>
</dbReference>
<dbReference type="InterPro" id="IPR028994">
    <property type="entry name" value="Integrin_alpha_N"/>
</dbReference>
<dbReference type="SMART" id="SM00191">
    <property type="entry name" value="Int_alpha"/>
    <property type="match status" value="7"/>
</dbReference>
<evidence type="ECO:0000313" key="7">
    <source>
        <dbReference type="Proteomes" id="UP000789595"/>
    </source>
</evidence>
<feature type="chain" id="PRO_5035147368" description="Integrin alpha beta-propellor repeat protein" evidence="5">
    <location>
        <begin position="16"/>
        <end position="463"/>
    </location>
</feature>
<evidence type="ECO:0000256" key="3">
    <source>
        <dbReference type="ARBA" id="ARBA00023180"/>
    </source>
</evidence>
<dbReference type="InterPro" id="IPR013517">
    <property type="entry name" value="FG-GAP"/>
</dbReference>
<evidence type="ECO:0000256" key="2">
    <source>
        <dbReference type="ARBA" id="ARBA00022737"/>
    </source>
</evidence>
<feature type="repeat" description="FG-GAP" evidence="4">
    <location>
        <begin position="152"/>
        <end position="201"/>
    </location>
</feature>
<feature type="signal peptide" evidence="5">
    <location>
        <begin position="1"/>
        <end position="15"/>
    </location>
</feature>
<dbReference type="Gene3D" id="2.130.10.130">
    <property type="entry name" value="Integrin alpha, N-terminal"/>
    <property type="match status" value="2"/>
</dbReference>
<dbReference type="PANTHER" id="PTHR36220:SF1">
    <property type="entry name" value="GAMMA TUBULIN COMPLEX COMPONENT C-TERMINAL DOMAIN-CONTAINING PROTEIN"/>
    <property type="match status" value="1"/>
</dbReference>
<protein>
    <recommendedName>
        <fullName evidence="8">Integrin alpha beta-propellor repeat protein</fullName>
    </recommendedName>
</protein>
<accession>A0A8J2X719</accession>
<keyword evidence="1 5" id="KW-0732">Signal</keyword>